<sequence length="346" mass="37746">MNAYPLIAWPNAQHYTNTTPYQHATHYMAESFPNGYTYSKYLAEVIIAEQVAKVPNCRVKVSIVRPAIVTNALGFDYVPRGWGMDMRGVNAAFLCYKALRGKPLTSVVPYNGTYEMHCIPVDVVANILIAAAARGHELSVSALPAKPMTALANKEHGIKCVPFTDRSDMDMSCTTLEMTPVSKHGSVQSTVGSVKGPDAHQLTSRPQPFARPRPGIPSPYRNKHSHVDCTQHSAEEAAELRARNTPDNSHTAMILSHLVTSATTPVAQRKAAPTIPERPTGYTAEKVNALLNLQPALTLKPTTSVASNTSCNTESSIDMVMDDAPRMARFPQVARVVSEFTMFVLL</sequence>
<dbReference type="GO" id="GO:0035336">
    <property type="term" value="P:long-chain fatty-acyl-CoA metabolic process"/>
    <property type="evidence" value="ECO:0007669"/>
    <property type="project" value="TreeGrafter"/>
</dbReference>
<comment type="function">
    <text evidence="1">Catalyzes the reduction of fatty acyl-CoA to fatty alcohols.</text>
</comment>
<proteinExistence type="inferred from homology"/>
<evidence type="ECO:0000256" key="1">
    <source>
        <dbReference type="RuleBase" id="RU363097"/>
    </source>
</evidence>
<dbReference type="RefSeq" id="XP_014155482.1">
    <property type="nucleotide sequence ID" value="XM_014300007.1"/>
</dbReference>
<dbReference type="InterPro" id="IPR036291">
    <property type="entry name" value="NAD(P)-bd_dom_sf"/>
</dbReference>
<protein>
    <recommendedName>
        <fullName evidence="1">Fatty acyl-CoA reductase</fullName>
        <ecNumber evidence="1">1.2.1.84</ecNumber>
    </recommendedName>
</protein>
<dbReference type="PANTHER" id="PTHR11011:SF45">
    <property type="entry name" value="FATTY ACYL-COA REDUCTASE CG8306-RELATED"/>
    <property type="match status" value="1"/>
</dbReference>
<dbReference type="GO" id="GO:0102965">
    <property type="term" value="F:alcohol-forming long-chain fatty acyl-CoA reductase activity"/>
    <property type="evidence" value="ECO:0007669"/>
    <property type="project" value="UniProtKB-EC"/>
</dbReference>
<comment type="catalytic activity">
    <reaction evidence="1">
        <text>a long-chain fatty acyl-CoA + 2 NADPH + 2 H(+) = a long-chain primary fatty alcohol + 2 NADP(+) + CoA</text>
        <dbReference type="Rhea" id="RHEA:52716"/>
        <dbReference type="ChEBI" id="CHEBI:15378"/>
        <dbReference type="ChEBI" id="CHEBI:57287"/>
        <dbReference type="ChEBI" id="CHEBI:57783"/>
        <dbReference type="ChEBI" id="CHEBI:58349"/>
        <dbReference type="ChEBI" id="CHEBI:77396"/>
        <dbReference type="ChEBI" id="CHEBI:83139"/>
        <dbReference type="EC" id="1.2.1.84"/>
    </reaction>
</comment>
<dbReference type="GeneID" id="25906618"/>
<evidence type="ECO:0000313" key="5">
    <source>
        <dbReference type="Proteomes" id="UP000054560"/>
    </source>
</evidence>
<evidence type="ECO:0000313" key="4">
    <source>
        <dbReference type="EMBL" id="KNC81580.1"/>
    </source>
</evidence>
<evidence type="ECO:0000259" key="3">
    <source>
        <dbReference type="Pfam" id="PF07993"/>
    </source>
</evidence>
<dbReference type="PANTHER" id="PTHR11011">
    <property type="entry name" value="MALE STERILITY PROTEIN 2-RELATED"/>
    <property type="match status" value="1"/>
</dbReference>
<dbReference type="InterPro" id="IPR026055">
    <property type="entry name" value="FAR"/>
</dbReference>
<dbReference type="InterPro" id="IPR013120">
    <property type="entry name" value="FAR_NAD-bd"/>
</dbReference>
<dbReference type="GO" id="GO:0005777">
    <property type="term" value="C:peroxisome"/>
    <property type="evidence" value="ECO:0007669"/>
    <property type="project" value="TreeGrafter"/>
</dbReference>
<reference evidence="4 5" key="1">
    <citation type="submission" date="2011-02" db="EMBL/GenBank/DDBJ databases">
        <title>The Genome Sequence of Sphaeroforma arctica JP610.</title>
        <authorList>
            <consortium name="The Broad Institute Genome Sequencing Platform"/>
            <person name="Russ C."/>
            <person name="Cuomo C."/>
            <person name="Young S.K."/>
            <person name="Zeng Q."/>
            <person name="Gargeya S."/>
            <person name="Alvarado L."/>
            <person name="Berlin A."/>
            <person name="Chapman S.B."/>
            <person name="Chen Z."/>
            <person name="Freedman E."/>
            <person name="Gellesch M."/>
            <person name="Goldberg J."/>
            <person name="Griggs A."/>
            <person name="Gujja S."/>
            <person name="Heilman E."/>
            <person name="Heiman D."/>
            <person name="Howarth C."/>
            <person name="Mehta T."/>
            <person name="Neiman D."/>
            <person name="Pearson M."/>
            <person name="Roberts A."/>
            <person name="Saif S."/>
            <person name="Shea T."/>
            <person name="Shenoy N."/>
            <person name="Sisk P."/>
            <person name="Stolte C."/>
            <person name="Sykes S."/>
            <person name="White J."/>
            <person name="Yandava C."/>
            <person name="Burger G."/>
            <person name="Gray M.W."/>
            <person name="Holland P.W.H."/>
            <person name="King N."/>
            <person name="Lang F.B.F."/>
            <person name="Roger A.J."/>
            <person name="Ruiz-Trillo I."/>
            <person name="Haas B."/>
            <person name="Nusbaum C."/>
            <person name="Birren B."/>
        </authorList>
    </citation>
    <scope>NUCLEOTIDE SEQUENCE [LARGE SCALE GENOMIC DNA]</scope>
    <source>
        <strain evidence="4 5">JP610</strain>
    </source>
</reference>
<keyword evidence="1" id="KW-0560">Oxidoreductase</keyword>
<dbReference type="EMBL" id="KQ242019">
    <property type="protein sequence ID" value="KNC81580.1"/>
    <property type="molecule type" value="Genomic_DNA"/>
</dbReference>
<keyword evidence="1" id="KW-0443">Lipid metabolism</keyword>
<keyword evidence="1" id="KW-0444">Lipid biosynthesis</keyword>
<dbReference type="Gene3D" id="3.40.50.720">
    <property type="entry name" value="NAD(P)-binding Rossmann-like Domain"/>
    <property type="match status" value="1"/>
</dbReference>
<accession>A0A0L0FXN1</accession>
<dbReference type="Pfam" id="PF07993">
    <property type="entry name" value="NAD_binding_4"/>
    <property type="match status" value="1"/>
</dbReference>
<evidence type="ECO:0000256" key="2">
    <source>
        <dbReference type="SAM" id="MobiDB-lite"/>
    </source>
</evidence>
<gene>
    <name evidence="4" type="ORF">SARC_06114</name>
</gene>
<dbReference type="AlphaFoldDB" id="A0A0L0FXN1"/>
<dbReference type="STRING" id="667725.A0A0L0FXN1"/>
<keyword evidence="5" id="KW-1185">Reference proteome</keyword>
<comment type="similarity">
    <text evidence="1">Belongs to the fatty acyl-CoA reductase family.</text>
</comment>
<dbReference type="Proteomes" id="UP000054560">
    <property type="component" value="Unassembled WGS sequence"/>
</dbReference>
<keyword evidence="1" id="KW-0521">NADP</keyword>
<dbReference type="OrthoDB" id="429813at2759"/>
<feature type="region of interest" description="Disordered" evidence="2">
    <location>
        <begin position="184"/>
        <end position="225"/>
    </location>
</feature>
<dbReference type="SUPFAM" id="SSF51735">
    <property type="entry name" value="NAD(P)-binding Rossmann-fold domains"/>
    <property type="match status" value="1"/>
</dbReference>
<name>A0A0L0FXN1_9EUKA</name>
<organism evidence="4 5">
    <name type="scientific">Sphaeroforma arctica JP610</name>
    <dbReference type="NCBI Taxonomy" id="667725"/>
    <lineage>
        <taxon>Eukaryota</taxon>
        <taxon>Ichthyosporea</taxon>
        <taxon>Ichthyophonida</taxon>
        <taxon>Sphaeroforma</taxon>
    </lineage>
</organism>
<dbReference type="EC" id="1.2.1.84" evidence="1"/>
<dbReference type="GO" id="GO:0080019">
    <property type="term" value="F:alcohol-forming very long-chain fatty acyl-CoA reductase activity"/>
    <property type="evidence" value="ECO:0007669"/>
    <property type="project" value="InterPro"/>
</dbReference>
<feature type="domain" description="Thioester reductase (TE)" evidence="3">
    <location>
        <begin position="22"/>
        <end position="127"/>
    </location>
</feature>